<keyword evidence="2" id="KW-0732">Signal</keyword>
<accession>A0ABT7YMS3</accession>
<dbReference type="EMBL" id="JAUEMJ010000002">
    <property type="protein sequence ID" value="MDN3239911.1"/>
    <property type="molecule type" value="Genomic_DNA"/>
</dbReference>
<sequence>MRLAVAKTATAAAALLLALAACSEDAGGNNDGTGDGGEDPVFAAMKTWDACEVLDNLQPITEFMGIEGYGSLTSAGGAPATREYDTTWSPDAIGCGNLIYLGSYEGLGMDGEIKVSIIPAEDEDQASTAYADRAGAAESNAAGGQDTTSSEIGDPWDEGVMHSWIEGADNPHVEIIARDGQWVFQIVLYHSADYGLGATGEPALQFTDDELNQWFIDTYLPEVNQAVNDKIAEVQ</sequence>
<evidence type="ECO:0000256" key="1">
    <source>
        <dbReference type="SAM" id="MobiDB-lite"/>
    </source>
</evidence>
<protein>
    <recommendedName>
        <fullName evidence="5">Lipoprotein</fullName>
    </recommendedName>
</protein>
<evidence type="ECO:0000313" key="3">
    <source>
        <dbReference type="EMBL" id="MDN3239911.1"/>
    </source>
</evidence>
<organism evidence="3 4">
    <name type="scientific">Glycomyces tritici</name>
    <dbReference type="NCBI Taxonomy" id="2665176"/>
    <lineage>
        <taxon>Bacteria</taxon>
        <taxon>Bacillati</taxon>
        <taxon>Actinomycetota</taxon>
        <taxon>Actinomycetes</taxon>
        <taxon>Glycomycetales</taxon>
        <taxon>Glycomycetaceae</taxon>
        <taxon>Glycomyces</taxon>
    </lineage>
</organism>
<evidence type="ECO:0000256" key="2">
    <source>
        <dbReference type="SAM" id="SignalP"/>
    </source>
</evidence>
<keyword evidence="4" id="KW-1185">Reference proteome</keyword>
<feature type="region of interest" description="Disordered" evidence="1">
    <location>
        <begin position="137"/>
        <end position="156"/>
    </location>
</feature>
<dbReference type="RefSeq" id="WP_289956971.1">
    <property type="nucleotide sequence ID" value="NZ_JAUEMJ010000002.1"/>
</dbReference>
<dbReference type="PROSITE" id="PS51257">
    <property type="entry name" value="PROKAR_LIPOPROTEIN"/>
    <property type="match status" value="1"/>
</dbReference>
<proteinExistence type="predicted"/>
<reference evidence="3" key="1">
    <citation type="submission" date="2023-06" db="EMBL/GenBank/DDBJ databases">
        <title>Gycomyces niveus sp.nov., a novel actinomycete isolated from soil in Shouguang.</title>
        <authorList>
            <person name="Yang X."/>
            <person name="Zhao J."/>
        </authorList>
    </citation>
    <scope>NUCLEOTIDE SEQUENCE</scope>
    <source>
        <strain evidence="3">NEAU C2</strain>
    </source>
</reference>
<dbReference type="Proteomes" id="UP001171902">
    <property type="component" value="Unassembled WGS sequence"/>
</dbReference>
<feature type="signal peptide" evidence="2">
    <location>
        <begin position="1"/>
        <end position="26"/>
    </location>
</feature>
<feature type="chain" id="PRO_5047295944" description="Lipoprotein" evidence="2">
    <location>
        <begin position="27"/>
        <end position="235"/>
    </location>
</feature>
<name>A0ABT7YMS3_9ACTN</name>
<comment type="caution">
    <text evidence="3">The sequence shown here is derived from an EMBL/GenBank/DDBJ whole genome shotgun (WGS) entry which is preliminary data.</text>
</comment>
<gene>
    <name evidence="3" type="ORF">QWI33_09250</name>
</gene>
<evidence type="ECO:0000313" key="4">
    <source>
        <dbReference type="Proteomes" id="UP001171902"/>
    </source>
</evidence>
<evidence type="ECO:0008006" key="5">
    <source>
        <dbReference type="Google" id="ProtNLM"/>
    </source>
</evidence>